<dbReference type="PANTHER" id="PTHR43037">
    <property type="entry name" value="UNNAMED PRODUCT-RELATED"/>
    <property type="match status" value="1"/>
</dbReference>
<dbReference type="RefSeq" id="WP_111695612.1">
    <property type="nucleotide sequence ID" value="NZ_CABFLD010000011.1"/>
</dbReference>
<evidence type="ECO:0000256" key="1">
    <source>
        <dbReference type="ARBA" id="ARBA00022729"/>
    </source>
</evidence>
<evidence type="ECO:0000259" key="3">
    <source>
        <dbReference type="Pfam" id="PF02230"/>
    </source>
</evidence>
<dbReference type="InterPro" id="IPR003140">
    <property type="entry name" value="PLipase/COase/thioEstase"/>
</dbReference>
<dbReference type="AlphaFoldDB" id="A0AAQ0L1N0"/>
<dbReference type="Pfam" id="PF18435">
    <property type="entry name" value="EstA_Ig_like"/>
    <property type="match status" value="1"/>
</dbReference>
<evidence type="ECO:0000313" key="5">
    <source>
        <dbReference type="EMBL" id="VTX50046.1"/>
    </source>
</evidence>
<evidence type="ECO:0000259" key="4">
    <source>
        <dbReference type="Pfam" id="PF18435"/>
    </source>
</evidence>
<evidence type="ECO:0000256" key="2">
    <source>
        <dbReference type="SAM" id="SignalP"/>
    </source>
</evidence>
<evidence type="ECO:0000313" key="6">
    <source>
        <dbReference type="Proteomes" id="UP000658741"/>
    </source>
</evidence>
<dbReference type="GO" id="GO:0016787">
    <property type="term" value="F:hydrolase activity"/>
    <property type="evidence" value="ECO:0007669"/>
    <property type="project" value="InterPro"/>
</dbReference>
<feature type="chain" id="PRO_5042901755" evidence="2">
    <location>
        <begin position="20"/>
        <end position="447"/>
    </location>
</feature>
<proteinExistence type="predicted"/>
<feature type="domain" description="Esterase Ig-like N-terminal" evidence="4">
    <location>
        <begin position="31"/>
        <end position="175"/>
    </location>
</feature>
<accession>A0AAQ0L1N0</accession>
<dbReference type="InterPro" id="IPR029058">
    <property type="entry name" value="AB_hydrolase_fold"/>
</dbReference>
<protein>
    <submittedName>
        <fullName evidence="5">Phospholipase/Carboxylesterase</fullName>
    </submittedName>
</protein>
<feature type="signal peptide" evidence="2">
    <location>
        <begin position="1"/>
        <end position="19"/>
    </location>
</feature>
<dbReference type="Gene3D" id="3.40.50.1820">
    <property type="entry name" value="alpha/beta hydrolase"/>
    <property type="match status" value="1"/>
</dbReference>
<name>A0AAQ0L1N0_HAEIF</name>
<feature type="domain" description="Phospholipase/carboxylesterase/thioesterase" evidence="3">
    <location>
        <begin position="229"/>
        <end position="409"/>
    </location>
</feature>
<dbReference type="InterPro" id="IPR041172">
    <property type="entry name" value="EstA_Ig-like_N"/>
</dbReference>
<reference evidence="5" key="1">
    <citation type="submission" date="2019-05" db="EMBL/GenBank/DDBJ databases">
        <authorList>
            <person name="Hibberd M."/>
        </authorList>
    </citation>
    <scope>NUCLEOTIDE SEQUENCE</scope>
    <source>
        <strain evidence="5">Haemophilus_influenzae_BgEED16</strain>
    </source>
</reference>
<dbReference type="InterPro" id="IPR050955">
    <property type="entry name" value="Plant_Biomass_Hydrol_Est"/>
</dbReference>
<dbReference type="Pfam" id="PF02230">
    <property type="entry name" value="Abhydrolase_2"/>
    <property type="match status" value="1"/>
</dbReference>
<dbReference type="EMBL" id="CABFLD010000011">
    <property type="protein sequence ID" value="VTX50046.1"/>
    <property type="molecule type" value="Genomic_DNA"/>
</dbReference>
<comment type="caution">
    <text evidence="5">The sequence shown here is derived from an EMBL/GenBank/DDBJ whole genome shotgun (WGS) entry which is preliminary data.</text>
</comment>
<dbReference type="Gene3D" id="2.60.40.2180">
    <property type="match status" value="1"/>
</dbReference>
<dbReference type="SUPFAM" id="SSF53474">
    <property type="entry name" value="alpha/beta-Hydrolases"/>
    <property type="match status" value="1"/>
</dbReference>
<sequence>MLKKICILLSLLAAFHVLAQDKVFKNIKPIQVTLLAEITAQGQKVNAVALEYEDNILSGSDLRKTYQISTALNGEEFIPRTILRAYVNNEPTLSAQPKIGKFVIIELDNQDKNADLYSLKTENNQSMQFKGRDKDGNVIVIEKKQINKVPQYYGEKLIYQINQIGYLKLTNGKTLDKIQLMQPAIFEHVKTPWLDQFAVKSVYLKDKANFLNYRIFTPHFETEKTYPLTIFLHGSGQVGSDNIAHLLSSKGAISTLQYEEGVVLAPQYQSVFDPFDDITKGHQGGIHWQTENRRDLVLKIIDETLMQYPQIDKTRIYLVGLSRGSEGAVKLLLTRPHFFAGALLMSGREAYTYEWVDGNATKENLSSIKDIPMWFFHSKEDKISPVEGSRINVNILKELHAPNVKYTEFTTEKVGDNGIANDNAHNTWDAVFNSPEVIQWLLHQKRR</sequence>
<organism evidence="5 6">
    <name type="scientific">Haemophilus influenzae</name>
    <dbReference type="NCBI Taxonomy" id="727"/>
    <lineage>
        <taxon>Bacteria</taxon>
        <taxon>Pseudomonadati</taxon>
        <taxon>Pseudomonadota</taxon>
        <taxon>Gammaproteobacteria</taxon>
        <taxon>Pasteurellales</taxon>
        <taxon>Pasteurellaceae</taxon>
        <taxon>Haemophilus</taxon>
    </lineage>
</organism>
<dbReference type="PANTHER" id="PTHR43037:SF1">
    <property type="entry name" value="BLL1128 PROTEIN"/>
    <property type="match status" value="1"/>
</dbReference>
<dbReference type="Proteomes" id="UP000658741">
    <property type="component" value="Unassembled WGS sequence"/>
</dbReference>
<gene>
    <name evidence="5" type="ORF">CAGEJMGA_00226</name>
</gene>
<keyword evidence="1 2" id="KW-0732">Signal</keyword>